<sequence>MDAIPPEIVTEFPLLFSRVILQLYPFYFRTPGAHNLQRQLKTRSFVDVISQSPHLSQYIDALWIEDPMSAALPILEPIATAIPALKQIRIFDGMSSETQHLLPIFKSLLNSEHLTSLSLLSFEISLDIFSNCPGLRELELRDSKLFQTEVTQASNMTPVVSRARPRLDSLSISAASLERILSSLTVPEDVLDLSRLRILALYDDGDNPPIPHCVFYSQFVDKVSPSLECINLRPPKTHTPYLPLPPFPKMKNLRCLSASLRVAHGINPSDSLPWIVDLLSNLPHPEKLEEVYLHGMFSREFKLAEFNPQDGDRRQCWTQLDTIMTSPTFLSVRTVSLCLYDDLSQEDKRDTLISSISGCLPGLFKQGRLSFEFYFPIYGAVHNDYRHWGILQSGPWKHGVTYY</sequence>
<name>A0ACD3AY77_9AGAR</name>
<dbReference type="Proteomes" id="UP000308600">
    <property type="component" value="Unassembled WGS sequence"/>
</dbReference>
<dbReference type="EMBL" id="ML208309">
    <property type="protein sequence ID" value="TFK70683.1"/>
    <property type="molecule type" value="Genomic_DNA"/>
</dbReference>
<evidence type="ECO:0000313" key="1">
    <source>
        <dbReference type="EMBL" id="TFK70683.1"/>
    </source>
</evidence>
<reference evidence="1 2" key="1">
    <citation type="journal article" date="2019" name="Nat. Ecol. Evol.">
        <title>Megaphylogeny resolves global patterns of mushroom evolution.</title>
        <authorList>
            <person name="Varga T."/>
            <person name="Krizsan K."/>
            <person name="Foldi C."/>
            <person name="Dima B."/>
            <person name="Sanchez-Garcia M."/>
            <person name="Sanchez-Ramirez S."/>
            <person name="Szollosi G.J."/>
            <person name="Szarkandi J.G."/>
            <person name="Papp V."/>
            <person name="Albert L."/>
            <person name="Andreopoulos W."/>
            <person name="Angelini C."/>
            <person name="Antonin V."/>
            <person name="Barry K.W."/>
            <person name="Bougher N.L."/>
            <person name="Buchanan P."/>
            <person name="Buyck B."/>
            <person name="Bense V."/>
            <person name="Catcheside P."/>
            <person name="Chovatia M."/>
            <person name="Cooper J."/>
            <person name="Damon W."/>
            <person name="Desjardin D."/>
            <person name="Finy P."/>
            <person name="Geml J."/>
            <person name="Haridas S."/>
            <person name="Hughes K."/>
            <person name="Justo A."/>
            <person name="Karasinski D."/>
            <person name="Kautmanova I."/>
            <person name="Kiss B."/>
            <person name="Kocsube S."/>
            <person name="Kotiranta H."/>
            <person name="LaButti K.M."/>
            <person name="Lechner B.E."/>
            <person name="Liimatainen K."/>
            <person name="Lipzen A."/>
            <person name="Lukacs Z."/>
            <person name="Mihaltcheva S."/>
            <person name="Morgado L.N."/>
            <person name="Niskanen T."/>
            <person name="Noordeloos M.E."/>
            <person name="Ohm R.A."/>
            <person name="Ortiz-Santana B."/>
            <person name="Ovrebo C."/>
            <person name="Racz N."/>
            <person name="Riley R."/>
            <person name="Savchenko A."/>
            <person name="Shiryaev A."/>
            <person name="Soop K."/>
            <person name="Spirin V."/>
            <person name="Szebenyi C."/>
            <person name="Tomsovsky M."/>
            <person name="Tulloss R.E."/>
            <person name="Uehling J."/>
            <person name="Grigoriev I.V."/>
            <person name="Vagvolgyi C."/>
            <person name="Papp T."/>
            <person name="Martin F.M."/>
            <person name="Miettinen O."/>
            <person name="Hibbett D.S."/>
            <person name="Nagy L.G."/>
        </authorList>
    </citation>
    <scope>NUCLEOTIDE SEQUENCE [LARGE SCALE GENOMIC DNA]</scope>
    <source>
        <strain evidence="1 2">NL-1719</strain>
    </source>
</reference>
<evidence type="ECO:0000313" key="2">
    <source>
        <dbReference type="Proteomes" id="UP000308600"/>
    </source>
</evidence>
<organism evidence="1 2">
    <name type="scientific">Pluteus cervinus</name>
    <dbReference type="NCBI Taxonomy" id="181527"/>
    <lineage>
        <taxon>Eukaryota</taxon>
        <taxon>Fungi</taxon>
        <taxon>Dikarya</taxon>
        <taxon>Basidiomycota</taxon>
        <taxon>Agaricomycotina</taxon>
        <taxon>Agaricomycetes</taxon>
        <taxon>Agaricomycetidae</taxon>
        <taxon>Agaricales</taxon>
        <taxon>Pluteineae</taxon>
        <taxon>Pluteaceae</taxon>
        <taxon>Pluteus</taxon>
    </lineage>
</organism>
<proteinExistence type="predicted"/>
<protein>
    <submittedName>
        <fullName evidence="1">Uncharacterized protein</fullName>
    </submittedName>
</protein>
<gene>
    <name evidence="1" type="ORF">BDN72DRAFT_838632</name>
</gene>
<accession>A0ACD3AY77</accession>
<keyword evidence="2" id="KW-1185">Reference proteome</keyword>